<feature type="transmembrane region" description="Helical" evidence="7">
    <location>
        <begin position="68"/>
        <end position="87"/>
    </location>
</feature>
<evidence type="ECO:0000256" key="6">
    <source>
        <dbReference type="ARBA" id="ARBA00023136"/>
    </source>
</evidence>
<keyword evidence="3" id="KW-1003">Cell membrane</keyword>
<evidence type="ECO:0000313" key="8">
    <source>
        <dbReference type="EMBL" id="OIR00325.1"/>
    </source>
</evidence>
<evidence type="ECO:0000256" key="7">
    <source>
        <dbReference type="SAM" id="Phobius"/>
    </source>
</evidence>
<dbReference type="Pfam" id="PF02417">
    <property type="entry name" value="Chromate_transp"/>
    <property type="match status" value="2"/>
</dbReference>
<dbReference type="AlphaFoldDB" id="A0A1J5S7V9"/>
<feature type="transmembrane region" description="Helical" evidence="7">
    <location>
        <begin position="142"/>
        <end position="160"/>
    </location>
</feature>
<evidence type="ECO:0000256" key="5">
    <source>
        <dbReference type="ARBA" id="ARBA00022989"/>
    </source>
</evidence>
<evidence type="ECO:0000256" key="3">
    <source>
        <dbReference type="ARBA" id="ARBA00022475"/>
    </source>
</evidence>
<feature type="transmembrane region" description="Helical" evidence="7">
    <location>
        <begin position="298"/>
        <end position="318"/>
    </location>
</feature>
<dbReference type="PIRSF" id="PIRSF004810">
    <property type="entry name" value="ChrA"/>
    <property type="match status" value="1"/>
</dbReference>
<sequence>MPPADRPAVSTVFKEFLRLGLGCFGGPMAHLGAFHRRFVTRLGWLDEHSFADLVGLCQFLPGPASSQVGFAIGLTAAGLPGAVAAWLGFTLPSAALMLAFAHYAAGAAAPWQNALFHGLKLAAVAIVAQAVIGMARALCQGRLQAGIALSAAAILAALGWSFSVEFAVLILGGVLGMLWLTPLEKGATISYMALISKVLQPKHALFSLAVFLGLLLASFLLPQPFWRFFRAGALVFGGGHVVLPLLQGFFVENHAISPSLFMSGYGAAQMMPGPLFSFAAFLGAVLPPPATGGLTGGLLGLLGVFLPGLLLLLAALPFWAAIGRWQRARAALAGVNAAVVGVLGMAFYNPVFTSAVLDGRDLAQALLLYALLTAARLPPILVVGGSALAALARYFIPAF</sequence>
<comment type="subcellular location">
    <subcellularLocation>
        <location evidence="1">Cell membrane</location>
        <topology evidence="1">Multi-pass membrane protein</topology>
    </subcellularLocation>
</comment>
<comment type="caution">
    <text evidence="8">The sequence shown here is derived from an EMBL/GenBank/DDBJ whole genome shotgun (WGS) entry which is preliminary data.</text>
</comment>
<dbReference type="InterPro" id="IPR014047">
    <property type="entry name" value="Chr_Tranpt_l_chain"/>
</dbReference>
<evidence type="ECO:0000256" key="2">
    <source>
        <dbReference type="ARBA" id="ARBA00005262"/>
    </source>
</evidence>
<accession>A0A1J5S7V9</accession>
<feature type="transmembrane region" description="Helical" evidence="7">
    <location>
        <begin position="166"/>
        <end position="183"/>
    </location>
</feature>
<feature type="transmembrane region" description="Helical" evidence="7">
    <location>
        <begin position="368"/>
        <end position="396"/>
    </location>
</feature>
<feature type="transmembrane region" description="Helical" evidence="7">
    <location>
        <begin position="204"/>
        <end position="222"/>
    </location>
</feature>
<dbReference type="GO" id="GO:0015109">
    <property type="term" value="F:chromate transmembrane transporter activity"/>
    <property type="evidence" value="ECO:0007669"/>
    <property type="project" value="InterPro"/>
</dbReference>
<proteinExistence type="inferred from homology"/>
<keyword evidence="4 7" id="KW-0812">Transmembrane</keyword>
<evidence type="ECO:0000256" key="1">
    <source>
        <dbReference type="ARBA" id="ARBA00004651"/>
    </source>
</evidence>
<feature type="transmembrane region" description="Helical" evidence="7">
    <location>
        <begin position="228"/>
        <end position="251"/>
    </location>
</feature>
<keyword evidence="6 7" id="KW-0472">Membrane</keyword>
<keyword evidence="5 7" id="KW-1133">Transmembrane helix</keyword>
<gene>
    <name evidence="8" type="primary">chrA_1</name>
    <name evidence="8" type="ORF">GALL_175780</name>
</gene>
<comment type="similarity">
    <text evidence="2">Belongs to the chromate ion transporter (CHR) (TC 2.A.51) family.</text>
</comment>
<evidence type="ECO:0000256" key="4">
    <source>
        <dbReference type="ARBA" id="ARBA00022692"/>
    </source>
</evidence>
<dbReference type="NCBIfam" id="TIGR00937">
    <property type="entry name" value="2A51"/>
    <property type="match status" value="1"/>
</dbReference>
<reference evidence="8" key="1">
    <citation type="submission" date="2016-10" db="EMBL/GenBank/DDBJ databases">
        <title>Sequence of Gallionella enrichment culture.</title>
        <authorList>
            <person name="Poehlein A."/>
            <person name="Muehling M."/>
            <person name="Daniel R."/>
        </authorList>
    </citation>
    <scope>NUCLEOTIDE SEQUENCE</scope>
</reference>
<dbReference type="GO" id="GO:0005886">
    <property type="term" value="C:plasma membrane"/>
    <property type="evidence" value="ECO:0007669"/>
    <property type="project" value="UniProtKB-SubCell"/>
</dbReference>
<name>A0A1J5S7V9_9ZZZZ</name>
<organism evidence="8">
    <name type="scientific">mine drainage metagenome</name>
    <dbReference type="NCBI Taxonomy" id="410659"/>
    <lineage>
        <taxon>unclassified sequences</taxon>
        <taxon>metagenomes</taxon>
        <taxon>ecological metagenomes</taxon>
    </lineage>
</organism>
<dbReference type="PANTHER" id="PTHR33567">
    <property type="entry name" value="CHROMATE ION TRANSPORTER (EUROFUNG)"/>
    <property type="match status" value="1"/>
</dbReference>
<dbReference type="EMBL" id="MLJW01000096">
    <property type="protein sequence ID" value="OIR00325.1"/>
    <property type="molecule type" value="Genomic_DNA"/>
</dbReference>
<dbReference type="PANTHER" id="PTHR33567:SF3">
    <property type="entry name" value="CHROMATE ION TRANSPORTER (EUROFUNG)"/>
    <property type="match status" value="1"/>
</dbReference>
<feature type="transmembrane region" description="Helical" evidence="7">
    <location>
        <begin position="330"/>
        <end position="348"/>
    </location>
</feature>
<dbReference type="InterPro" id="IPR003370">
    <property type="entry name" value="Chromate_transpt"/>
</dbReference>
<feature type="transmembrane region" description="Helical" evidence="7">
    <location>
        <begin position="117"/>
        <end position="135"/>
    </location>
</feature>
<protein>
    <submittedName>
        <fullName evidence="8">Chromate transport protein</fullName>
    </submittedName>
</protein>
<feature type="transmembrane region" description="Helical" evidence="7">
    <location>
        <begin position="263"/>
        <end position="286"/>
    </location>
</feature>